<dbReference type="SMART" id="SM00226">
    <property type="entry name" value="LMWPc"/>
    <property type="match status" value="1"/>
</dbReference>
<dbReference type="InterPro" id="IPR023485">
    <property type="entry name" value="Ptyr_pPase"/>
</dbReference>
<dbReference type="PANTHER" id="PTHR11717:SF31">
    <property type="entry name" value="LOW MOLECULAR WEIGHT PROTEIN-TYROSINE-PHOSPHATASE ETP-RELATED"/>
    <property type="match status" value="1"/>
</dbReference>
<dbReference type="PRINTS" id="PR00719">
    <property type="entry name" value="LMWPTPASE"/>
</dbReference>
<gene>
    <name evidence="8" type="ordered locus">CPS_0579</name>
</gene>
<evidence type="ECO:0000256" key="4">
    <source>
        <dbReference type="ARBA" id="ARBA00022912"/>
    </source>
</evidence>
<sequence>MGMFNSILVVCAGNICRSPTGEYLLKDKLKDKSADNSVENQIKVSSAGLTALVGKGAEATATKIALSNNIDMSPHKGRQLNSKLIAENDLILVMEERHLSDLLGQYPEARGKTFLLGKWIDDTEIPDPYRQSHEAFEHVYQLIDRACSAWEKYL</sequence>
<dbReference type="Gene3D" id="3.40.50.2300">
    <property type="match status" value="1"/>
</dbReference>
<reference evidence="8" key="1">
    <citation type="journal article" date="2005" name="Proc. Natl. Acad. Sci. U.S.A.">
        <title>The psychrophilic lifestyle as revealed by the genome sequence of Colwellia psychrerythraea 34H through genomic and proteomic analyses.</title>
        <authorList>
            <person name="Methe B.A."/>
            <person name="Nelson K.E."/>
            <person name="Deming J.W."/>
            <person name="Momen B."/>
            <person name="Melamud E."/>
            <person name="Zhang X."/>
            <person name="Moult J."/>
            <person name="Madupu R."/>
            <person name="Nelson W.C."/>
            <person name="Dodson R.J."/>
            <person name="Brinkac L.M."/>
            <person name="Daugherty S.C."/>
            <person name="Durkin A.S."/>
            <person name="DeBoy R.T."/>
            <person name="Kolonay J.F."/>
            <person name="Sullivan S.A."/>
            <person name="Zhou L."/>
            <person name="Davidsen T.M."/>
            <person name="Wu M."/>
            <person name="Huston A.L."/>
            <person name="Lewis M."/>
            <person name="Weaver B."/>
            <person name="Weidman J.F."/>
            <person name="Khouri H."/>
            <person name="Utterback T.R."/>
            <person name="Feldblyum T.V."/>
            <person name="Fraser C.M."/>
        </authorList>
    </citation>
    <scope>NUCLEOTIDE SEQUENCE [LARGE SCALE GENOMIC DNA]</scope>
    <source>
        <strain evidence="8">34H</strain>
    </source>
</reference>
<evidence type="ECO:0000256" key="3">
    <source>
        <dbReference type="ARBA" id="ARBA00022801"/>
    </source>
</evidence>
<dbReference type="InterPro" id="IPR017867">
    <property type="entry name" value="Tyr_phospatase_low_mol_wt"/>
</dbReference>
<evidence type="ECO:0000256" key="1">
    <source>
        <dbReference type="ARBA" id="ARBA00011063"/>
    </source>
</evidence>
<evidence type="ECO:0000256" key="5">
    <source>
        <dbReference type="ARBA" id="ARBA00051722"/>
    </source>
</evidence>
<dbReference type="KEGG" id="cps:CPS_0579"/>
<dbReference type="HOGENOM" id="CLU_071415_1_1_6"/>
<name>Q489D5_COLP3</name>
<feature type="active site" description="Nucleophile" evidence="6">
    <location>
        <position position="11"/>
    </location>
</feature>
<accession>Q489D5</accession>
<feature type="active site" evidence="6">
    <location>
        <position position="17"/>
    </location>
</feature>
<keyword evidence="4" id="KW-0904">Protein phosphatase</keyword>
<dbReference type="GO" id="GO:0004725">
    <property type="term" value="F:protein tyrosine phosphatase activity"/>
    <property type="evidence" value="ECO:0007669"/>
    <property type="project" value="UniProtKB-EC"/>
</dbReference>
<evidence type="ECO:0000313" key="9">
    <source>
        <dbReference type="Proteomes" id="UP000000547"/>
    </source>
</evidence>
<feature type="domain" description="Phosphotyrosine protein phosphatase I" evidence="7">
    <location>
        <begin position="5"/>
        <end position="153"/>
    </location>
</feature>
<dbReference type="InterPro" id="IPR050438">
    <property type="entry name" value="LMW_PTPase"/>
</dbReference>
<dbReference type="Pfam" id="PF01451">
    <property type="entry name" value="LMWPc"/>
    <property type="match status" value="1"/>
</dbReference>
<evidence type="ECO:0000259" key="7">
    <source>
        <dbReference type="SMART" id="SM00226"/>
    </source>
</evidence>
<evidence type="ECO:0000256" key="2">
    <source>
        <dbReference type="ARBA" id="ARBA00013064"/>
    </source>
</evidence>
<evidence type="ECO:0000313" key="8">
    <source>
        <dbReference type="EMBL" id="AAZ25765.1"/>
    </source>
</evidence>
<proteinExistence type="inferred from homology"/>
<comment type="catalytic activity">
    <reaction evidence="5">
        <text>O-phospho-L-tyrosyl-[protein] + H2O = L-tyrosyl-[protein] + phosphate</text>
        <dbReference type="Rhea" id="RHEA:10684"/>
        <dbReference type="Rhea" id="RHEA-COMP:10136"/>
        <dbReference type="Rhea" id="RHEA-COMP:20101"/>
        <dbReference type="ChEBI" id="CHEBI:15377"/>
        <dbReference type="ChEBI" id="CHEBI:43474"/>
        <dbReference type="ChEBI" id="CHEBI:46858"/>
        <dbReference type="ChEBI" id="CHEBI:61978"/>
        <dbReference type="EC" id="3.1.3.48"/>
    </reaction>
</comment>
<dbReference type="EMBL" id="CP000083">
    <property type="protein sequence ID" value="AAZ25765.1"/>
    <property type="molecule type" value="Genomic_DNA"/>
</dbReference>
<dbReference type="AlphaFoldDB" id="Q489D5"/>
<dbReference type="EC" id="3.1.3.48" evidence="2"/>
<dbReference type="CDD" id="cd16343">
    <property type="entry name" value="LMWPTP"/>
    <property type="match status" value="1"/>
</dbReference>
<dbReference type="InterPro" id="IPR036196">
    <property type="entry name" value="Ptyr_pPase_sf"/>
</dbReference>
<comment type="similarity">
    <text evidence="1">Belongs to the low molecular weight phosphotyrosine protein phosphatase family.</text>
</comment>
<organism evidence="8 9">
    <name type="scientific">Colwellia psychrerythraea (strain 34H / ATCC BAA-681)</name>
    <name type="common">Vibrio psychroerythus</name>
    <dbReference type="NCBI Taxonomy" id="167879"/>
    <lineage>
        <taxon>Bacteria</taxon>
        <taxon>Pseudomonadati</taxon>
        <taxon>Pseudomonadota</taxon>
        <taxon>Gammaproteobacteria</taxon>
        <taxon>Alteromonadales</taxon>
        <taxon>Colwelliaceae</taxon>
        <taxon>Colwellia</taxon>
    </lineage>
</organism>
<dbReference type="STRING" id="167879.CPS_0579"/>
<feature type="active site" description="Proton donor" evidence="6">
    <location>
        <position position="127"/>
    </location>
</feature>
<keyword evidence="3 8" id="KW-0378">Hydrolase</keyword>
<dbReference type="PANTHER" id="PTHR11717">
    <property type="entry name" value="LOW MOLECULAR WEIGHT PROTEIN TYROSINE PHOSPHATASE"/>
    <property type="match status" value="1"/>
</dbReference>
<protein>
    <recommendedName>
        <fullName evidence="2">protein-tyrosine-phosphatase</fullName>
        <ecNumber evidence="2">3.1.3.48</ecNumber>
    </recommendedName>
</protein>
<dbReference type="Proteomes" id="UP000000547">
    <property type="component" value="Chromosome"/>
</dbReference>
<dbReference type="SUPFAM" id="SSF52788">
    <property type="entry name" value="Phosphotyrosine protein phosphatases I"/>
    <property type="match status" value="1"/>
</dbReference>
<evidence type="ECO:0000256" key="6">
    <source>
        <dbReference type="PIRSR" id="PIRSR617867-1"/>
    </source>
</evidence>